<keyword evidence="2" id="KW-1133">Transmembrane helix</keyword>
<dbReference type="Proteomes" id="UP000652761">
    <property type="component" value="Unassembled WGS sequence"/>
</dbReference>
<feature type="compositionally biased region" description="Low complexity" evidence="1">
    <location>
        <begin position="361"/>
        <end position="371"/>
    </location>
</feature>
<dbReference type="AlphaFoldDB" id="A0A843UQ57"/>
<feature type="transmembrane region" description="Helical" evidence="2">
    <location>
        <begin position="257"/>
        <end position="282"/>
    </location>
</feature>
<feature type="region of interest" description="Disordered" evidence="1">
    <location>
        <begin position="351"/>
        <end position="387"/>
    </location>
</feature>
<feature type="compositionally biased region" description="Basic and acidic residues" evidence="1">
    <location>
        <begin position="495"/>
        <end position="504"/>
    </location>
</feature>
<evidence type="ECO:0000256" key="1">
    <source>
        <dbReference type="SAM" id="MobiDB-lite"/>
    </source>
</evidence>
<organism evidence="3 4">
    <name type="scientific">Colocasia esculenta</name>
    <name type="common">Wild taro</name>
    <name type="synonym">Arum esculentum</name>
    <dbReference type="NCBI Taxonomy" id="4460"/>
    <lineage>
        <taxon>Eukaryota</taxon>
        <taxon>Viridiplantae</taxon>
        <taxon>Streptophyta</taxon>
        <taxon>Embryophyta</taxon>
        <taxon>Tracheophyta</taxon>
        <taxon>Spermatophyta</taxon>
        <taxon>Magnoliopsida</taxon>
        <taxon>Liliopsida</taxon>
        <taxon>Araceae</taxon>
        <taxon>Aroideae</taxon>
        <taxon>Colocasieae</taxon>
        <taxon>Colocasia</taxon>
    </lineage>
</organism>
<evidence type="ECO:0000313" key="4">
    <source>
        <dbReference type="Proteomes" id="UP000652761"/>
    </source>
</evidence>
<keyword evidence="2" id="KW-0472">Membrane</keyword>
<feature type="region of interest" description="Disordered" evidence="1">
    <location>
        <begin position="492"/>
        <end position="535"/>
    </location>
</feature>
<proteinExistence type="predicted"/>
<feature type="transmembrane region" description="Helical" evidence="2">
    <location>
        <begin position="98"/>
        <end position="117"/>
    </location>
</feature>
<keyword evidence="2" id="KW-0812">Transmembrane</keyword>
<evidence type="ECO:0000313" key="3">
    <source>
        <dbReference type="EMBL" id="MQL84527.1"/>
    </source>
</evidence>
<keyword evidence="4" id="KW-1185">Reference proteome</keyword>
<reference evidence="3" key="1">
    <citation type="submission" date="2017-07" db="EMBL/GenBank/DDBJ databases">
        <title>Taro Niue Genome Assembly and Annotation.</title>
        <authorList>
            <person name="Atibalentja N."/>
            <person name="Keating K."/>
            <person name="Fields C.J."/>
        </authorList>
    </citation>
    <scope>NUCLEOTIDE SEQUENCE</scope>
    <source>
        <strain evidence="3">Niue_2</strain>
        <tissue evidence="3">Leaf</tissue>
    </source>
</reference>
<gene>
    <name evidence="3" type="ORF">Taro_017036</name>
</gene>
<evidence type="ECO:0008006" key="5">
    <source>
        <dbReference type="Google" id="ProtNLM"/>
    </source>
</evidence>
<feature type="compositionally biased region" description="Low complexity" evidence="1">
    <location>
        <begin position="505"/>
        <end position="518"/>
    </location>
</feature>
<dbReference type="EMBL" id="NMUH01000767">
    <property type="protein sequence ID" value="MQL84527.1"/>
    <property type="molecule type" value="Genomic_DNA"/>
</dbReference>
<accession>A0A843UQ57</accession>
<comment type="caution">
    <text evidence="3">The sequence shown here is derived from an EMBL/GenBank/DDBJ whole genome shotgun (WGS) entry which is preliminary data.</text>
</comment>
<protein>
    <recommendedName>
        <fullName evidence="5">Transmembrane protein</fullName>
    </recommendedName>
</protein>
<name>A0A843UQ57_COLES</name>
<sequence length="535" mass="57394">MHFGHGVGGRRVKVGNVMPHPVAFWGPKAKSFGRCPFSLLWTFSFPSSSPRRGCFPPPFSGGLELGGGADSSWWSGGASWSEEVVGVVSIPRALLPRVCLVAVFVATAGCSILAVYLPTDVATTVRVATSEEASPRSGTTLSRRSFLAVPCVPALADGPSLCLGGCVLRCCFRFVFDSAGSAGVVSGPTLVVGRGITLFRCFVVLCSRALFARLTPLLSLRRDSLSQEFVAGRSWWQLVRRAWLAFQQGPSVSYKRVLLLLLSARAASVVAIFAHAAVGFILCLRIRVVVSRRLREPTCGVAFTGAGLWSAELVEGRTLEPEPSVSLLLSVPVWLLLVLLLLQSSDTRRHANEATETPEASLVLSRLPSPSRSHRDGKGNRDKRQVATGLRVGTKALSRLEAGSRHTLIAMANRAVIRLRPTKAMPPLCRDAHCGRDISREADRRNATSRGHHNTLQLHIHGEGSMGKAVKACNHTKGLPITRIGRAQKIPTDFTKNEPKKSLHEATAASSSLLAALPLHHEPPALPPSSNARGG</sequence>
<feature type="compositionally biased region" description="Basic and acidic residues" evidence="1">
    <location>
        <begin position="373"/>
        <end position="385"/>
    </location>
</feature>
<evidence type="ECO:0000256" key="2">
    <source>
        <dbReference type="SAM" id="Phobius"/>
    </source>
</evidence>